<gene>
    <name evidence="2" type="ORF">EYF80_047066</name>
</gene>
<comment type="caution">
    <text evidence="2">The sequence shown here is derived from an EMBL/GenBank/DDBJ whole genome shotgun (WGS) entry which is preliminary data.</text>
</comment>
<evidence type="ECO:0000256" key="1">
    <source>
        <dbReference type="SAM" id="MobiDB-lite"/>
    </source>
</evidence>
<feature type="region of interest" description="Disordered" evidence="1">
    <location>
        <begin position="99"/>
        <end position="159"/>
    </location>
</feature>
<feature type="compositionally biased region" description="Polar residues" evidence="1">
    <location>
        <begin position="43"/>
        <end position="53"/>
    </location>
</feature>
<evidence type="ECO:0000313" key="3">
    <source>
        <dbReference type="Proteomes" id="UP000314294"/>
    </source>
</evidence>
<protein>
    <submittedName>
        <fullName evidence="2">Uncharacterized protein</fullName>
    </submittedName>
</protein>
<keyword evidence="3" id="KW-1185">Reference proteome</keyword>
<feature type="region of interest" description="Disordered" evidence="1">
    <location>
        <begin position="43"/>
        <end position="82"/>
    </location>
</feature>
<evidence type="ECO:0000313" key="2">
    <source>
        <dbReference type="EMBL" id="TNN42740.1"/>
    </source>
</evidence>
<dbReference type="AlphaFoldDB" id="A0A4Z2FPE7"/>
<accession>A0A4Z2FPE7</accession>
<feature type="compositionally biased region" description="Basic residues" evidence="1">
    <location>
        <begin position="150"/>
        <end position="159"/>
    </location>
</feature>
<name>A0A4Z2FPE7_9TELE</name>
<dbReference type="Proteomes" id="UP000314294">
    <property type="component" value="Unassembled WGS sequence"/>
</dbReference>
<reference evidence="2 3" key="1">
    <citation type="submission" date="2019-03" db="EMBL/GenBank/DDBJ databases">
        <title>First draft genome of Liparis tanakae, snailfish: a comprehensive survey of snailfish specific genes.</title>
        <authorList>
            <person name="Kim W."/>
            <person name="Song I."/>
            <person name="Jeong J.-H."/>
            <person name="Kim D."/>
            <person name="Kim S."/>
            <person name="Ryu S."/>
            <person name="Song J.Y."/>
            <person name="Lee S.K."/>
        </authorList>
    </citation>
    <scope>NUCLEOTIDE SEQUENCE [LARGE SCALE GENOMIC DNA]</scope>
    <source>
        <tissue evidence="2">Muscle</tissue>
    </source>
</reference>
<sequence>MSRCGCSWVPTDQEDTLQEHTSFINDFLLPQEKHDFKKKTYAGSSRCRSTPDSRTGLRRGGTARRCGRTEGRSDCSGGRSNLESRLGTQAAWWWQRSPLQPGAQVQRPSSALHAPPLPHRQVRLQPRPQVPLGQLMEQSTPCHPGETGTHRLKHHDRQD</sequence>
<organism evidence="2 3">
    <name type="scientific">Liparis tanakae</name>
    <name type="common">Tanaka's snailfish</name>
    <dbReference type="NCBI Taxonomy" id="230148"/>
    <lineage>
        <taxon>Eukaryota</taxon>
        <taxon>Metazoa</taxon>
        <taxon>Chordata</taxon>
        <taxon>Craniata</taxon>
        <taxon>Vertebrata</taxon>
        <taxon>Euteleostomi</taxon>
        <taxon>Actinopterygii</taxon>
        <taxon>Neopterygii</taxon>
        <taxon>Teleostei</taxon>
        <taxon>Neoteleostei</taxon>
        <taxon>Acanthomorphata</taxon>
        <taxon>Eupercaria</taxon>
        <taxon>Perciformes</taxon>
        <taxon>Cottioidei</taxon>
        <taxon>Cottales</taxon>
        <taxon>Liparidae</taxon>
        <taxon>Liparis</taxon>
    </lineage>
</organism>
<dbReference type="EMBL" id="SRLO01001016">
    <property type="protein sequence ID" value="TNN42740.1"/>
    <property type="molecule type" value="Genomic_DNA"/>
</dbReference>
<proteinExistence type="predicted"/>